<organism evidence="2 3">
    <name type="scientific">Ustilaginoidea virens</name>
    <name type="common">Rice false smut fungus</name>
    <name type="synonym">Villosiclava virens</name>
    <dbReference type="NCBI Taxonomy" id="1159556"/>
    <lineage>
        <taxon>Eukaryota</taxon>
        <taxon>Fungi</taxon>
        <taxon>Dikarya</taxon>
        <taxon>Ascomycota</taxon>
        <taxon>Pezizomycotina</taxon>
        <taxon>Sordariomycetes</taxon>
        <taxon>Hypocreomycetidae</taxon>
        <taxon>Hypocreales</taxon>
        <taxon>Clavicipitaceae</taxon>
        <taxon>Ustilaginoidea</taxon>
    </lineage>
</organism>
<protein>
    <submittedName>
        <fullName evidence="2">Uncharacterized protein</fullName>
    </submittedName>
</protein>
<dbReference type="GeneID" id="66065004"/>
<sequence length="226" mass="25867">MASHHVMNLSMDYLPPRRCRRAEWPRPLSREAYLSCVLESRYFILAIAVLSSKLDANHGLHHPRHVHGHSRGVQGGSEKRSRRSAGPRDTSRRKRDLKALRSLRALLDFHEAVNMAESCAMETWPRPGSCLGGHEGCRPDRRLRQFYLLRDACFFWDTIRSPTSMLAWRLREATARVIEAEGLHCRVSQDKENTPMLRAFILRAFILRWAGLLLGGFPSKARASEG</sequence>
<feature type="region of interest" description="Disordered" evidence="1">
    <location>
        <begin position="60"/>
        <end position="94"/>
    </location>
</feature>
<dbReference type="RefSeq" id="XP_042997658.1">
    <property type="nucleotide sequence ID" value="XM_043141724.1"/>
</dbReference>
<accession>A0A8E5HQV2</accession>
<evidence type="ECO:0000256" key="1">
    <source>
        <dbReference type="SAM" id="MobiDB-lite"/>
    </source>
</evidence>
<feature type="compositionally biased region" description="Basic residues" evidence="1">
    <location>
        <begin position="60"/>
        <end position="70"/>
    </location>
</feature>
<gene>
    <name evidence="2" type="ORF">UV8b_04226</name>
</gene>
<keyword evidence="3" id="KW-1185">Reference proteome</keyword>
<feature type="compositionally biased region" description="Basic residues" evidence="1">
    <location>
        <begin position="80"/>
        <end position="94"/>
    </location>
</feature>
<reference evidence="2" key="1">
    <citation type="submission" date="2020-03" db="EMBL/GenBank/DDBJ databases">
        <title>A mixture of massive structural variations and highly conserved coding sequences in Ustilaginoidea virens genome.</title>
        <authorList>
            <person name="Zhang K."/>
            <person name="Zhao Z."/>
            <person name="Zhang Z."/>
            <person name="Li Y."/>
            <person name="Hsiang T."/>
            <person name="Sun W."/>
        </authorList>
    </citation>
    <scope>NUCLEOTIDE SEQUENCE</scope>
    <source>
        <strain evidence="2">UV-8b</strain>
    </source>
</reference>
<dbReference type="KEGG" id="uvi:66065004"/>
<name>A0A8E5HQV2_USTVR</name>
<evidence type="ECO:0000313" key="2">
    <source>
        <dbReference type="EMBL" id="QUC19985.1"/>
    </source>
</evidence>
<proteinExistence type="predicted"/>
<evidence type="ECO:0000313" key="3">
    <source>
        <dbReference type="Proteomes" id="UP000027002"/>
    </source>
</evidence>
<dbReference type="Proteomes" id="UP000027002">
    <property type="component" value="Chromosome 3"/>
</dbReference>
<dbReference type="AlphaFoldDB" id="A0A8E5HQV2"/>
<dbReference type="EMBL" id="CP072755">
    <property type="protein sequence ID" value="QUC19985.1"/>
    <property type="molecule type" value="Genomic_DNA"/>
</dbReference>